<reference evidence="2" key="1">
    <citation type="submission" date="2023-05" db="EMBL/GenBank/DDBJ databases">
        <title>Sedimentitalea sp. nov. JM2-8.</title>
        <authorList>
            <person name="Huang J."/>
        </authorList>
    </citation>
    <scope>NUCLEOTIDE SEQUENCE [LARGE SCALE GENOMIC DNA]</scope>
    <source>
        <strain evidence="2">KHS03</strain>
    </source>
</reference>
<organism evidence="1 2">
    <name type="scientific">Sedimentitalea todarodis</name>
    <dbReference type="NCBI Taxonomy" id="1631240"/>
    <lineage>
        <taxon>Bacteria</taxon>
        <taxon>Pseudomonadati</taxon>
        <taxon>Pseudomonadota</taxon>
        <taxon>Alphaproteobacteria</taxon>
        <taxon>Rhodobacterales</taxon>
        <taxon>Paracoccaceae</taxon>
        <taxon>Sedimentitalea</taxon>
    </lineage>
</organism>
<evidence type="ECO:0000313" key="1">
    <source>
        <dbReference type="EMBL" id="MDU9003785.1"/>
    </source>
</evidence>
<gene>
    <name evidence="1" type="ORF">QO231_07950</name>
</gene>
<evidence type="ECO:0008006" key="3">
    <source>
        <dbReference type="Google" id="ProtNLM"/>
    </source>
</evidence>
<accession>A0ABU3VC86</accession>
<dbReference type="InterPro" id="IPR027417">
    <property type="entry name" value="P-loop_NTPase"/>
</dbReference>
<proteinExistence type="predicted"/>
<sequence>MTKPVLIHAGAHRTGTSSFQLCLHENRAVLDRHGYDIAYPGRDGVQGGNLRLPLPRRRHGEKRIPQYAEQARDVLAALSPEAGRGLILSEENIPGPMLHFYQGQFFPASRKRFLSLAGALEAPPVHVLYVVRSYADLFVSAYRKRAEDNPVVPFSEIVPNFLAIDRGWPELLSEMRDTLGAETLTVLPYEGRGSSCALLKRLVPGLVGEVLVEPSRTVNQSATDAALEALQARYRAGETLPRRVWQGILQDNLEKTDRTGFAAFPEAERRELQARYDMDIARLSELEGISFQPTTHPV</sequence>
<dbReference type="Proteomes" id="UP001255416">
    <property type="component" value="Unassembled WGS sequence"/>
</dbReference>
<comment type="caution">
    <text evidence="1">The sequence shown here is derived from an EMBL/GenBank/DDBJ whole genome shotgun (WGS) entry which is preliminary data.</text>
</comment>
<dbReference type="EMBL" id="JASMWN010000004">
    <property type="protein sequence ID" value="MDU9003785.1"/>
    <property type="molecule type" value="Genomic_DNA"/>
</dbReference>
<dbReference type="SUPFAM" id="SSF52540">
    <property type="entry name" value="P-loop containing nucleoside triphosphate hydrolases"/>
    <property type="match status" value="1"/>
</dbReference>
<protein>
    <recommendedName>
        <fullName evidence="3">Sulfotransferase domain-containing protein</fullName>
    </recommendedName>
</protein>
<dbReference type="RefSeq" id="WP_316774929.1">
    <property type="nucleotide sequence ID" value="NZ_JASMWN010000004.1"/>
</dbReference>
<name>A0ABU3VC86_9RHOB</name>
<keyword evidence="2" id="KW-1185">Reference proteome</keyword>
<evidence type="ECO:0000313" key="2">
    <source>
        <dbReference type="Proteomes" id="UP001255416"/>
    </source>
</evidence>